<dbReference type="SMART" id="SM00278">
    <property type="entry name" value="HhH1"/>
    <property type="match status" value="2"/>
</dbReference>
<dbReference type="NCBIfam" id="TIGR00426">
    <property type="entry name" value="competence protein ComEA helix-hairpin-helix repeat region"/>
    <property type="match status" value="1"/>
</dbReference>
<name>A0A972FM00_9RHOO</name>
<feature type="domain" description="Helix-hairpin-helix DNA-binding motif class 1" evidence="2">
    <location>
        <begin position="33"/>
        <end position="52"/>
    </location>
</feature>
<dbReference type="PANTHER" id="PTHR21180:SF32">
    <property type="entry name" value="ENDONUCLEASE_EXONUCLEASE_PHOSPHATASE FAMILY DOMAIN-CONTAINING PROTEIN 1"/>
    <property type="match status" value="1"/>
</dbReference>
<dbReference type="PANTHER" id="PTHR21180">
    <property type="entry name" value="ENDONUCLEASE/EXONUCLEASE/PHOSPHATASE FAMILY DOMAIN-CONTAINING PROTEIN 1"/>
    <property type="match status" value="1"/>
</dbReference>
<dbReference type="GO" id="GO:0015627">
    <property type="term" value="C:type II protein secretion system complex"/>
    <property type="evidence" value="ECO:0007669"/>
    <property type="project" value="TreeGrafter"/>
</dbReference>
<dbReference type="GO" id="GO:0003677">
    <property type="term" value="F:DNA binding"/>
    <property type="evidence" value="ECO:0007669"/>
    <property type="project" value="InterPro"/>
</dbReference>
<sequence>MKKLLLAALLALSLSPLAAMASSQIDINSADAATLEQVRGIGPAKASAIVAYRQENGLFKSVDELVNVPGIGERSLEQVREQVTVGNETAQ</sequence>
<keyword evidence="4" id="KW-1185">Reference proteome</keyword>
<gene>
    <name evidence="3" type="ORF">GPA21_17365</name>
</gene>
<keyword evidence="1" id="KW-0732">Signal</keyword>
<dbReference type="InterPro" id="IPR051675">
    <property type="entry name" value="Endo/Exo/Phosphatase_dom_1"/>
</dbReference>
<dbReference type="InterPro" id="IPR004509">
    <property type="entry name" value="Competence_ComEA_HhH"/>
</dbReference>
<feature type="chain" id="PRO_5038043154" evidence="1">
    <location>
        <begin position="22"/>
        <end position="91"/>
    </location>
</feature>
<evidence type="ECO:0000259" key="2">
    <source>
        <dbReference type="SMART" id="SM00278"/>
    </source>
</evidence>
<feature type="domain" description="Helix-hairpin-helix DNA-binding motif class 1" evidence="2">
    <location>
        <begin position="63"/>
        <end position="82"/>
    </location>
</feature>
<dbReference type="InterPro" id="IPR003583">
    <property type="entry name" value="Hlx-hairpin-Hlx_DNA-bd_motif"/>
</dbReference>
<evidence type="ECO:0000313" key="3">
    <source>
        <dbReference type="EMBL" id="NMG04726.1"/>
    </source>
</evidence>
<dbReference type="EMBL" id="WTVM01000149">
    <property type="protein sequence ID" value="NMG04726.1"/>
    <property type="molecule type" value="Genomic_DNA"/>
</dbReference>
<evidence type="ECO:0000313" key="4">
    <source>
        <dbReference type="Proteomes" id="UP000599523"/>
    </source>
</evidence>
<dbReference type="GO" id="GO:0006281">
    <property type="term" value="P:DNA repair"/>
    <property type="evidence" value="ECO:0007669"/>
    <property type="project" value="InterPro"/>
</dbReference>
<dbReference type="AlphaFoldDB" id="A0A972FM00"/>
<accession>A0A972FM00</accession>
<dbReference type="Proteomes" id="UP000599523">
    <property type="component" value="Unassembled WGS sequence"/>
</dbReference>
<dbReference type="Pfam" id="PF12836">
    <property type="entry name" value="HHH_3"/>
    <property type="match status" value="1"/>
</dbReference>
<protein>
    <submittedName>
        <fullName evidence="3">Helix-hairpin-helix domain-containing protein</fullName>
    </submittedName>
</protein>
<proteinExistence type="predicted"/>
<dbReference type="InterPro" id="IPR010994">
    <property type="entry name" value="RuvA_2-like"/>
</dbReference>
<dbReference type="RefSeq" id="WP_168989369.1">
    <property type="nucleotide sequence ID" value="NZ_CAWPHM010000054.1"/>
</dbReference>
<feature type="signal peptide" evidence="1">
    <location>
        <begin position="1"/>
        <end position="21"/>
    </location>
</feature>
<organism evidence="3 4">
    <name type="scientific">Azoarcus taiwanensis</name>
    <dbReference type="NCBI Taxonomy" id="666964"/>
    <lineage>
        <taxon>Bacteria</taxon>
        <taxon>Pseudomonadati</taxon>
        <taxon>Pseudomonadota</taxon>
        <taxon>Betaproteobacteria</taxon>
        <taxon>Rhodocyclales</taxon>
        <taxon>Zoogloeaceae</taxon>
        <taxon>Azoarcus</taxon>
    </lineage>
</organism>
<reference evidence="3" key="1">
    <citation type="submission" date="2019-12" db="EMBL/GenBank/DDBJ databases">
        <title>Comparative genomics gives insights into the taxonomy of the Azoarcus-Aromatoleum group and reveals separate origins of nif in the plant-associated Azoarcus and non-plant-associated Aromatoleum sub-groups.</title>
        <authorList>
            <person name="Lafos M."/>
            <person name="Maluk M."/>
            <person name="Batista M."/>
            <person name="Junghare M."/>
            <person name="Carmona M."/>
            <person name="Faoro H."/>
            <person name="Cruz L.M."/>
            <person name="Battistoni F."/>
            <person name="De Souza E."/>
            <person name="Pedrosa F."/>
            <person name="Chen W.-M."/>
            <person name="Poole P.S."/>
            <person name="Dixon R.A."/>
            <person name="James E.K."/>
        </authorList>
    </citation>
    <scope>NUCLEOTIDE SEQUENCE</scope>
    <source>
        <strain evidence="3">NSC3</strain>
    </source>
</reference>
<dbReference type="Gene3D" id="1.10.150.280">
    <property type="entry name" value="AF1531-like domain"/>
    <property type="match status" value="1"/>
</dbReference>
<comment type="caution">
    <text evidence="3">The sequence shown here is derived from an EMBL/GenBank/DDBJ whole genome shotgun (WGS) entry which is preliminary data.</text>
</comment>
<dbReference type="SUPFAM" id="SSF47781">
    <property type="entry name" value="RuvA domain 2-like"/>
    <property type="match status" value="1"/>
</dbReference>
<evidence type="ECO:0000256" key="1">
    <source>
        <dbReference type="SAM" id="SignalP"/>
    </source>
</evidence>
<dbReference type="GO" id="GO:0015628">
    <property type="term" value="P:protein secretion by the type II secretion system"/>
    <property type="evidence" value="ECO:0007669"/>
    <property type="project" value="TreeGrafter"/>
</dbReference>